<evidence type="ECO:0000256" key="1">
    <source>
        <dbReference type="ARBA" id="ARBA00010759"/>
    </source>
</evidence>
<proteinExistence type="inferred from homology"/>
<dbReference type="InterPro" id="IPR036821">
    <property type="entry name" value="Peptide_deformylase_sf"/>
</dbReference>
<accession>A0A1W1E9E1</accession>
<dbReference type="PANTHER" id="PTHR10458:SF22">
    <property type="entry name" value="PEPTIDE DEFORMYLASE"/>
    <property type="match status" value="1"/>
</dbReference>
<dbReference type="SUPFAM" id="SSF56420">
    <property type="entry name" value="Peptide deformylase"/>
    <property type="match status" value="1"/>
</dbReference>
<keyword evidence="2" id="KW-0378">Hydrolase</keyword>
<comment type="similarity">
    <text evidence="1">Belongs to the polypeptide deformylase family.</text>
</comment>
<dbReference type="EMBL" id="FPIB01000017">
    <property type="protein sequence ID" value="SFV90540.1"/>
    <property type="molecule type" value="Genomic_DNA"/>
</dbReference>
<protein>
    <submittedName>
        <fullName evidence="2">Peptide deformylase</fullName>
        <ecNumber evidence="2">3.5.1.88</ecNumber>
    </submittedName>
</protein>
<dbReference type="PRINTS" id="PR01576">
    <property type="entry name" value="PDEFORMYLASE"/>
</dbReference>
<gene>
    <name evidence="2" type="ORF">MNB_SV-4-865</name>
</gene>
<dbReference type="PIRSF" id="PIRSF004749">
    <property type="entry name" value="Pep_def"/>
    <property type="match status" value="1"/>
</dbReference>
<organism evidence="2">
    <name type="scientific">hydrothermal vent metagenome</name>
    <dbReference type="NCBI Taxonomy" id="652676"/>
    <lineage>
        <taxon>unclassified sequences</taxon>
        <taxon>metagenomes</taxon>
        <taxon>ecological metagenomes</taxon>
    </lineage>
</organism>
<sequence length="176" mass="20573">MIREIVVYPDKRLKLVSKPVETFDKELHTLLDDMYDTMRAKNGVGLAAIQVGIDLRVLIINIPLENIPEGEDEQPRENTLEMINPVIIEKDGSTKFQEGCLSVPGIYEEVERAKHVKVEYFDRDGEKHIIEDDDFLAIAMQHEMDHLEGKVFIEKLSYMKRKKFEKEWKKRQKTLS</sequence>
<dbReference type="GO" id="GO:0042586">
    <property type="term" value="F:peptide deformylase activity"/>
    <property type="evidence" value="ECO:0007669"/>
    <property type="project" value="UniProtKB-EC"/>
</dbReference>
<dbReference type="Gene3D" id="3.90.45.10">
    <property type="entry name" value="Peptide deformylase"/>
    <property type="match status" value="1"/>
</dbReference>
<dbReference type="AlphaFoldDB" id="A0A1W1E9E1"/>
<dbReference type="PANTHER" id="PTHR10458">
    <property type="entry name" value="PEPTIDE DEFORMYLASE"/>
    <property type="match status" value="1"/>
</dbReference>
<dbReference type="EC" id="3.5.1.88" evidence="2"/>
<dbReference type="InterPro" id="IPR023635">
    <property type="entry name" value="Peptide_deformylase"/>
</dbReference>
<dbReference type="NCBIfam" id="NF001159">
    <property type="entry name" value="PRK00150.1-3"/>
    <property type="match status" value="1"/>
</dbReference>
<reference evidence="2" key="1">
    <citation type="submission" date="2016-10" db="EMBL/GenBank/DDBJ databases">
        <authorList>
            <person name="de Groot N.N."/>
        </authorList>
    </citation>
    <scope>NUCLEOTIDE SEQUENCE</scope>
</reference>
<evidence type="ECO:0000313" key="2">
    <source>
        <dbReference type="EMBL" id="SFV90540.1"/>
    </source>
</evidence>
<dbReference type="NCBIfam" id="TIGR00079">
    <property type="entry name" value="pept_deformyl"/>
    <property type="match status" value="1"/>
</dbReference>
<dbReference type="Pfam" id="PF01327">
    <property type="entry name" value="Pep_deformylase"/>
    <property type="match status" value="1"/>
</dbReference>
<dbReference type="CDD" id="cd00487">
    <property type="entry name" value="Pep_deformylase"/>
    <property type="match status" value="1"/>
</dbReference>
<dbReference type="HAMAP" id="MF_00163">
    <property type="entry name" value="Pep_deformylase"/>
    <property type="match status" value="1"/>
</dbReference>
<name>A0A1W1E9E1_9ZZZZ</name>